<comment type="caution">
    <text evidence="10">The sequence shown here is derived from an EMBL/GenBank/DDBJ whole genome shotgun (WGS) entry which is preliminary data.</text>
</comment>
<sequence length="475" mass="52987">MAIAHHRLNPSTTLPIRNRVLAYMAKRGMLEAGDRLLLAVSGGMDSMVMLSLFLRLGEWPLAVAHCNFGLRGSESDGDEDFVVEECQRLGITLHTQRFDTRAHAISQKISIQEAARELRYAWFAELCEEYGYTKVATAHHAQDQAETVLLNLVRGAGLKGLCGIPAQKGNVIRPLLSTPHADILLWAEELGLRYRNDSSNATDHYSRNAVRHHALPTLEGVNPAACENISRATERVAIAYQALHALAGDRWGDPHAPLQAAFTFPTSILRDGLYGALARFWLDERMGSLGFSREQQEGVLSAAMRGGVGQSVESQQCRAYVERGALRFLPKMASGNAAIPDMVEYQALEGNEWIDFRVCELDRDAGRPEVRVSRNSHRVFLDADTLSLPLVLRRWQAGDRVQPLGMDGEKLVSDVLTDQKTPTSLRHSALVLADRRRILWVLGHCVAHPCRVQEATRRVVGVEWLPRRFPDRQED</sequence>
<dbReference type="HAMAP" id="MF_01161">
    <property type="entry name" value="tRNA_Ile_lys_synt"/>
    <property type="match status" value="1"/>
</dbReference>
<dbReference type="NCBIfam" id="TIGR02433">
    <property type="entry name" value="lysidine_TilS_C"/>
    <property type="match status" value="1"/>
</dbReference>
<dbReference type="InterPro" id="IPR012796">
    <property type="entry name" value="Lysidine-tRNA-synth_C"/>
</dbReference>
<dbReference type="GO" id="GO:0005737">
    <property type="term" value="C:cytoplasm"/>
    <property type="evidence" value="ECO:0007669"/>
    <property type="project" value="UniProtKB-SubCell"/>
</dbReference>
<dbReference type="GO" id="GO:0006400">
    <property type="term" value="P:tRNA modification"/>
    <property type="evidence" value="ECO:0007669"/>
    <property type="project" value="UniProtKB-UniRule"/>
</dbReference>
<dbReference type="InterPro" id="IPR011063">
    <property type="entry name" value="TilS/TtcA_N"/>
</dbReference>
<dbReference type="PANTHER" id="PTHR43033:SF1">
    <property type="entry name" value="TRNA(ILE)-LYSIDINE SYNTHASE-RELATED"/>
    <property type="match status" value="1"/>
</dbReference>
<keyword evidence="4 8" id="KW-0819">tRNA processing</keyword>
<dbReference type="SUPFAM" id="SSF52402">
    <property type="entry name" value="Adenine nucleotide alpha hydrolases-like"/>
    <property type="match status" value="1"/>
</dbReference>
<feature type="binding site" evidence="8">
    <location>
        <begin position="41"/>
        <end position="46"/>
    </location>
    <ligand>
        <name>ATP</name>
        <dbReference type="ChEBI" id="CHEBI:30616"/>
    </ligand>
</feature>
<dbReference type="AlphaFoldDB" id="A0A0Q4B7R5"/>
<dbReference type="CDD" id="cd01992">
    <property type="entry name" value="TilS_N"/>
    <property type="match status" value="1"/>
</dbReference>
<dbReference type="InterPro" id="IPR012795">
    <property type="entry name" value="tRNA_Ile_lys_synt_N"/>
</dbReference>
<dbReference type="Gene3D" id="3.40.50.620">
    <property type="entry name" value="HUPs"/>
    <property type="match status" value="1"/>
</dbReference>
<dbReference type="InterPro" id="IPR012094">
    <property type="entry name" value="tRNA_Ile_lys_synt"/>
</dbReference>
<evidence type="ECO:0000256" key="5">
    <source>
        <dbReference type="ARBA" id="ARBA00022741"/>
    </source>
</evidence>
<reference evidence="10" key="1">
    <citation type="submission" date="2015-08" db="EMBL/GenBank/DDBJ databases">
        <title>Candidatus Bacteriodes Periocalifornicus.</title>
        <authorList>
            <person name="McLean J.S."/>
            <person name="Kelley S."/>
        </authorList>
    </citation>
    <scope>NUCLEOTIDE SEQUENCE [LARGE SCALE GENOMIC DNA]</scope>
    <source>
        <strain evidence="10">12B</strain>
    </source>
</reference>
<evidence type="ECO:0000313" key="10">
    <source>
        <dbReference type="EMBL" id="KQM08860.1"/>
    </source>
</evidence>
<dbReference type="Pfam" id="PF01171">
    <property type="entry name" value="ATP_bind_3"/>
    <property type="match status" value="1"/>
</dbReference>
<comment type="similarity">
    <text evidence="8">Belongs to the tRNA(Ile)-lysidine synthase family.</text>
</comment>
<comment type="subcellular location">
    <subcellularLocation>
        <location evidence="1 8">Cytoplasm</location>
    </subcellularLocation>
</comment>
<dbReference type="EC" id="6.3.4.19" evidence="8"/>
<evidence type="ECO:0000259" key="9">
    <source>
        <dbReference type="SMART" id="SM00977"/>
    </source>
</evidence>
<evidence type="ECO:0000256" key="3">
    <source>
        <dbReference type="ARBA" id="ARBA00022598"/>
    </source>
</evidence>
<name>A0A0Q4B7R5_9BACT</name>
<evidence type="ECO:0000256" key="2">
    <source>
        <dbReference type="ARBA" id="ARBA00022490"/>
    </source>
</evidence>
<comment type="catalytic activity">
    <reaction evidence="7 8">
        <text>cytidine(34) in tRNA(Ile2) + L-lysine + ATP = lysidine(34) in tRNA(Ile2) + AMP + diphosphate + H(+)</text>
        <dbReference type="Rhea" id="RHEA:43744"/>
        <dbReference type="Rhea" id="RHEA-COMP:10625"/>
        <dbReference type="Rhea" id="RHEA-COMP:10670"/>
        <dbReference type="ChEBI" id="CHEBI:15378"/>
        <dbReference type="ChEBI" id="CHEBI:30616"/>
        <dbReference type="ChEBI" id="CHEBI:32551"/>
        <dbReference type="ChEBI" id="CHEBI:33019"/>
        <dbReference type="ChEBI" id="CHEBI:82748"/>
        <dbReference type="ChEBI" id="CHEBI:83665"/>
        <dbReference type="ChEBI" id="CHEBI:456215"/>
        <dbReference type="EC" id="6.3.4.19"/>
    </reaction>
</comment>
<dbReference type="NCBIfam" id="TIGR02432">
    <property type="entry name" value="lysidine_TilS_N"/>
    <property type="match status" value="1"/>
</dbReference>
<dbReference type="STRING" id="1702214.AL399_04985"/>
<dbReference type="PATRIC" id="fig|1702214.3.peg.2008"/>
<keyword evidence="6 8" id="KW-0067">ATP-binding</keyword>
<gene>
    <name evidence="8" type="primary">tilS</name>
    <name evidence="10" type="ORF">AL399_04985</name>
</gene>
<evidence type="ECO:0000256" key="1">
    <source>
        <dbReference type="ARBA" id="ARBA00004496"/>
    </source>
</evidence>
<keyword evidence="2 8" id="KW-0963">Cytoplasm</keyword>
<evidence type="ECO:0000256" key="4">
    <source>
        <dbReference type="ARBA" id="ARBA00022694"/>
    </source>
</evidence>
<dbReference type="InterPro" id="IPR014729">
    <property type="entry name" value="Rossmann-like_a/b/a_fold"/>
</dbReference>
<dbReference type="Proteomes" id="UP000054172">
    <property type="component" value="Unassembled WGS sequence"/>
</dbReference>
<keyword evidence="3 8" id="KW-0436">Ligase</keyword>
<evidence type="ECO:0000256" key="8">
    <source>
        <dbReference type="HAMAP-Rule" id="MF_01161"/>
    </source>
</evidence>
<evidence type="ECO:0000256" key="6">
    <source>
        <dbReference type="ARBA" id="ARBA00022840"/>
    </source>
</evidence>
<dbReference type="PANTHER" id="PTHR43033">
    <property type="entry name" value="TRNA(ILE)-LYSIDINE SYNTHASE-RELATED"/>
    <property type="match status" value="1"/>
</dbReference>
<evidence type="ECO:0000256" key="7">
    <source>
        <dbReference type="ARBA" id="ARBA00048539"/>
    </source>
</evidence>
<evidence type="ECO:0000313" key="11">
    <source>
        <dbReference type="Proteomes" id="UP000054172"/>
    </source>
</evidence>
<comment type="function">
    <text evidence="8">Ligates lysine onto the cytidine present at position 34 of the AUA codon-specific tRNA(Ile) that contains the anticodon CAU, in an ATP-dependent manner. Cytidine is converted to lysidine, thus changing the amino acid specificity of the tRNA from methionine to isoleucine.</text>
</comment>
<dbReference type="SMART" id="SM00977">
    <property type="entry name" value="TilS_C"/>
    <property type="match status" value="1"/>
</dbReference>
<organism evidence="10 11">
    <name type="scientific">Candidatus [Bacteroides] periocalifornicus</name>
    <dbReference type="NCBI Taxonomy" id="1702214"/>
    <lineage>
        <taxon>Bacteria</taxon>
        <taxon>Pseudomonadati</taxon>
        <taxon>Bacteroidota</taxon>
    </lineage>
</organism>
<comment type="domain">
    <text evidence="8">The N-terminal region contains the highly conserved SGGXDS motif, predicted to be a P-loop motif involved in ATP binding.</text>
</comment>
<proteinExistence type="inferred from homology"/>
<dbReference type="GO" id="GO:0032267">
    <property type="term" value="F:tRNA(Ile)-lysidine synthase activity"/>
    <property type="evidence" value="ECO:0007669"/>
    <property type="project" value="UniProtKB-EC"/>
</dbReference>
<keyword evidence="11" id="KW-1185">Reference proteome</keyword>
<keyword evidence="5 8" id="KW-0547">Nucleotide-binding</keyword>
<dbReference type="Pfam" id="PF11734">
    <property type="entry name" value="TilS_C"/>
    <property type="match status" value="1"/>
</dbReference>
<dbReference type="SUPFAM" id="SSF56037">
    <property type="entry name" value="PheT/TilS domain"/>
    <property type="match status" value="1"/>
</dbReference>
<dbReference type="EMBL" id="LIIK01000019">
    <property type="protein sequence ID" value="KQM08860.1"/>
    <property type="molecule type" value="Genomic_DNA"/>
</dbReference>
<accession>A0A0Q4B7R5</accession>
<protein>
    <recommendedName>
        <fullName evidence="8">tRNA(Ile)-lysidine synthase</fullName>
        <ecNumber evidence="8">6.3.4.19</ecNumber>
    </recommendedName>
    <alternativeName>
        <fullName evidence="8">tRNA(Ile)-2-lysyl-cytidine synthase</fullName>
    </alternativeName>
    <alternativeName>
        <fullName evidence="8">tRNA(Ile)-lysidine synthetase</fullName>
    </alternativeName>
</protein>
<feature type="domain" description="Lysidine-tRNA(Ile) synthetase C-terminal" evidence="9">
    <location>
        <begin position="390"/>
        <end position="464"/>
    </location>
</feature>
<dbReference type="GO" id="GO:0005524">
    <property type="term" value="F:ATP binding"/>
    <property type="evidence" value="ECO:0007669"/>
    <property type="project" value="UniProtKB-UniRule"/>
</dbReference>